<evidence type="ECO:0000256" key="2">
    <source>
        <dbReference type="ARBA" id="ARBA00001946"/>
    </source>
</evidence>
<evidence type="ECO:0000313" key="11">
    <source>
        <dbReference type="EMBL" id="SAL06603.1"/>
    </source>
</evidence>
<dbReference type="PANTHER" id="PTHR20941:SF1">
    <property type="entry name" value="FOLIC ACID SYNTHESIS PROTEIN FOL1"/>
    <property type="match status" value="1"/>
</dbReference>
<dbReference type="PROSITE" id="PS00792">
    <property type="entry name" value="DHPS_1"/>
    <property type="match status" value="1"/>
</dbReference>
<dbReference type="Pfam" id="PF00809">
    <property type="entry name" value="Pterin_bind"/>
    <property type="match status" value="1"/>
</dbReference>
<dbReference type="PANTHER" id="PTHR20941">
    <property type="entry name" value="FOLATE SYNTHESIS PROTEINS"/>
    <property type="match status" value="1"/>
</dbReference>
<dbReference type="SUPFAM" id="SSF51717">
    <property type="entry name" value="Dihydropteroate synthetase-like"/>
    <property type="match status" value="1"/>
</dbReference>
<comment type="catalytic activity">
    <reaction evidence="1">
        <text>(7,8-dihydropterin-6-yl)methyl diphosphate + 4-aminobenzoate = 7,8-dihydropteroate + diphosphate</text>
        <dbReference type="Rhea" id="RHEA:19949"/>
        <dbReference type="ChEBI" id="CHEBI:17836"/>
        <dbReference type="ChEBI" id="CHEBI:17839"/>
        <dbReference type="ChEBI" id="CHEBI:33019"/>
        <dbReference type="ChEBI" id="CHEBI:72950"/>
        <dbReference type="EC" id="2.5.1.15"/>
    </reaction>
</comment>
<keyword evidence="8 9" id="KW-0289">Folate biosynthesis</keyword>
<evidence type="ECO:0000256" key="3">
    <source>
        <dbReference type="ARBA" id="ARBA00004763"/>
    </source>
</evidence>
<sequence length="334" mass="35864">MARRPIFTLWPPFYPDAEGGVGSNPDLTWRRFRLQLRTTRLTTPTSSPLSAAPLQCGRFTLTFDRPLVMGILNVTPDSFSDGGRFVSRDAALARAEQMIADGADMIDIGGESTRPGAPPVPLDEELERVVPIVEALRAVQVPLSVDTYKPAVMRAVLDAGADMINDIWGLRREGALDAVKDSNCGLCVMHMLGEPRTMQLHDPVYEDVVAHVREFFTERVAALTQAGVAAGRLSLDPGYGFGKTVEHNYALLAHLGATLPAGTNFPLLAGMSRKSMLGAVTGRGPGERLAASVAAAVCAAERGAAIIRVHDVAETVDALKVWQTTKHAALNVHH</sequence>
<evidence type="ECO:0000313" key="12">
    <source>
        <dbReference type="Proteomes" id="UP000071859"/>
    </source>
</evidence>
<dbReference type="Proteomes" id="UP000071859">
    <property type="component" value="Unassembled WGS sequence"/>
</dbReference>
<evidence type="ECO:0000256" key="9">
    <source>
        <dbReference type="RuleBase" id="RU361205"/>
    </source>
</evidence>
<dbReference type="GO" id="GO:0046654">
    <property type="term" value="P:tetrahydrofolate biosynthetic process"/>
    <property type="evidence" value="ECO:0007669"/>
    <property type="project" value="UniProtKB-UniPathway"/>
</dbReference>
<comment type="pathway">
    <text evidence="3 9">Cofactor biosynthesis; tetrahydrofolate biosynthesis; 7,8-dihydrofolate from 2-amino-4-hydroxy-6-hydroxymethyl-7,8-dihydropteridine diphosphate and 4-aminobenzoate: step 1/2.</text>
</comment>
<dbReference type="EC" id="2.5.1.15" evidence="4 9"/>
<reference evidence="11" key="1">
    <citation type="submission" date="2016-01" db="EMBL/GenBank/DDBJ databases">
        <authorList>
            <person name="Peeters C."/>
        </authorList>
    </citation>
    <scope>NUCLEOTIDE SEQUENCE</scope>
    <source>
        <strain evidence="11">LMG 29321</strain>
    </source>
</reference>
<dbReference type="Gene3D" id="3.20.20.20">
    <property type="entry name" value="Dihydropteroate synthase-like"/>
    <property type="match status" value="1"/>
</dbReference>
<dbReference type="CDD" id="cd00739">
    <property type="entry name" value="DHPS"/>
    <property type="match status" value="1"/>
</dbReference>
<evidence type="ECO:0000256" key="5">
    <source>
        <dbReference type="ARBA" id="ARBA00022679"/>
    </source>
</evidence>
<dbReference type="GO" id="GO:0005829">
    <property type="term" value="C:cytosol"/>
    <property type="evidence" value="ECO:0007669"/>
    <property type="project" value="TreeGrafter"/>
</dbReference>
<dbReference type="PROSITE" id="PS50972">
    <property type="entry name" value="PTERIN_BINDING"/>
    <property type="match status" value="1"/>
</dbReference>
<dbReference type="GO" id="GO:0046872">
    <property type="term" value="F:metal ion binding"/>
    <property type="evidence" value="ECO:0007669"/>
    <property type="project" value="UniProtKB-KW"/>
</dbReference>
<comment type="similarity">
    <text evidence="9">Belongs to the DHPS family.</text>
</comment>
<evidence type="ECO:0000256" key="7">
    <source>
        <dbReference type="ARBA" id="ARBA00022842"/>
    </source>
</evidence>
<accession>A0A158EIJ8</accession>
<keyword evidence="7 9" id="KW-0460">Magnesium</keyword>
<feature type="domain" description="Pterin-binding" evidence="10">
    <location>
        <begin position="66"/>
        <end position="320"/>
    </location>
</feature>
<comment type="function">
    <text evidence="9">Catalyzes the condensation of para-aminobenzoate (pABA) with 6-hydroxymethyl-7,8-dihydropterin diphosphate (DHPt-PP) to form 7,8-dihydropteroate (H2Pte), the immediate precursor of folate derivatives.</text>
</comment>
<dbReference type="GO" id="GO:0004156">
    <property type="term" value="F:dihydropteroate synthase activity"/>
    <property type="evidence" value="ECO:0007669"/>
    <property type="project" value="UniProtKB-EC"/>
</dbReference>
<dbReference type="InterPro" id="IPR006390">
    <property type="entry name" value="DHP_synth_dom"/>
</dbReference>
<gene>
    <name evidence="11" type="ORF">AWB78_08147</name>
</gene>
<keyword evidence="6 9" id="KW-0479">Metal-binding</keyword>
<evidence type="ECO:0000256" key="6">
    <source>
        <dbReference type="ARBA" id="ARBA00022723"/>
    </source>
</evidence>
<keyword evidence="5 9" id="KW-0808">Transferase</keyword>
<dbReference type="InterPro" id="IPR000489">
    <property type="entry name" value="Pterin-binding_dom"/>
</dbReference>
<evidence type="ECO:0000259" key="10">
    <source>
        <dbReference type="PROSITE" id="PS50972"/>
    </source>
</evidence>
<dbReference type="NCBIfam" id="TIGR01496">
    <property type="entry name" value="DHPS"/>
    <property type="match status" value="1"/>
</dbReference>
<keyword evidence="12" id="KW-1185">Reference proteome</keyword>
<dbReference type="UniPathway" id="UPA00077">
    <property type="reaction ID" value="UER00156"/>
</dbReference>
<dbReference type="AlphaFoldDB" id="A0A158EIJ8"/>
<dbReference type="EMBL" id="FCOX02000123">
    <property type="protein sequence ID" value="SAL06603.1"/>
    <property type="molecule type" value="Genomic_DNA"/>
</dbReference>
<proteinExistence type="inferred from homology"/>
<evidence type="ECO:0000256" key="1">
    <source>
        <dbReference type="ARBA" id="ARBA00000012"/>
    </source>
</evidence>
<dbReference type="InterPro" id="IPR011005">
    <property type="entry name" value="Dihydropteroate_synth-like_sf"/>
</dbReference>
<comment type="cofactor">
    <cofactor evidence="2 9">
        <name>Mg(2+)</name>
        <dbReference type="ChEBI" id="CHEBI:18420"/>
    </cofactor>
</comment>
<name>A0A158EIJ8_9BURK</name>
<evidence type="ECO:0000256" key="8">
    <source>
        <dbReference type="ARBA" id="ARBA00022909"/>
    </source>
</evidence>
<evidence type="ECO:0000256" key="4">
    <source>
        <dbReference type="ARBA" id="ARBA00012458"/>
    </source>
</evidence>
<organism evidence="11 12">
    <name type="scientific">Caballeronia calidae</name>
    <dbReference type="NCBI Taxonomy" id="1777139"/>
    <lineage>
        <taxon>Bacteria</taxon>
        <taxon>Pseudomonadati</taxon>
        <taxon>Pseudomonadota</taxon>
        <taxon>Betaproteobacteria</taxon>
        <taxon>Burkholderiales</taxon>
        <taxon>Burkholderiaceae</taxon>
        <taxon>Caballeronia</taxon>
    </lineage>
</organism>
<comment type="caution">
    <text evidence="11">The sequence shown here is derived from an EMBL/GenBank/DDBJ whole genome shotgun (WGS) entry which is preliminary data.</text>
</comment>
<dbReference type="InterPro" id="IPR045031">
    <property type="entry name" value="DHP_synth-like"/>
</dbReference>
<dbReference type="PROSITE" id="PS00793">
    <property type="entry name" value="DHPS_2"/>
    <property type="match status" value="1"/>
</dbReference>
<dbReference type="GO" id="GO:0046656">
    <property type="term" value="P:folic acid biosynthetic process"/>
    <property type="evidence" value="ECO:0007669"/>
    <property type="project" value="UniProtKB-KW"/>
</dbReference>
<protein>
    <recommendedName>
        <fullName evidence="4 9">Dihydropteroate synthase</fullName>
        <shortName evidence="9">DHPS</shortName>
        <ecNumber evidence="4 9">2.5.1.15</ecNumber>
    </recommendedName>
    <alternativeName>
        <fullName evidence="9">Dihydropteroate pyrophosphorylase</fullName>
    </alternativeName>
</protein>